<proteinExistence type="predicted"/>
<evidence type="ECO:0000313" key="1">
    <source>
        <dbReference type="EMBL" id="KAI6088475.1"/>
    </source>
</evidence>
<gene>
    <name evidence="1" type="ORF">F4821DRAFT_90213</name>
</gene>
<name>A0ACC0D7I8_9PEZI</name>
<reference evidence="1 2" key="1">
    <citation type="journal article" date="2022" name="New Phytol.">
        <title>Ecological generalism drives hyperdiversity of secondary metabolite gene clusters in xylarialean endophytes.</title>
        <authorList>
            <person name="Franco M.E.E."/>
            <person name="Wisecaver J.H."/>
            <person name="Arnold A.E."/>
            <person name="Ju Y.M."/>
            <person name="Slot J.C."/>
            <person name="Ahrendt S."/>
            <person name="Moore L.P."/>
            <person name="Eastman K.E."/>
            <person name="Scott K."/>
            <person name="Konkel Z."/>
            <person name="Mondo S.J."/>
            <person name="Kuo A."/>
            <person name="Hayes R.D."/>
            <person name="Haridas S."/>
            <person name="Andreopoulos B."/>
            <person name="Riley R."/>
            <person name="LaButti K."/>
            <person name="Pangilinan J."/>
            <person name="Lipzen A."/>
            <person name="Amirebrahimi M."/>
            <person name="Yan J."/>
            <person name="Adam C."/>
            <person name="Keymanesh K."/>
            <person name="Ng V."/>
            <person name="Louie K."/>
            <person name="Northen T."/>
            <person name="Drula E."/>
            <person name="Henrissat B."/>
            <person name="Hsieh H.M."/>
            <person name="Youens-Clark K."/>
            <person name="Lutzoni F."/>
            <person name="Miadlikowska J."/>
            <person name="Eastwood D.C."/>
            <person name="Hamelin R.C."/>
            <person name="Grigoriev I.V."/>
            <person name="U'Ren J.M."/>
        </authorList>
    </citation>
    <scope>NUCLEOTIDE SEQUENCE [LARGE SCALE GENOMIC DNA]</scope>
    <source>
        <strain evidence="1 2">ER1909</strain>
    </source>
</reference>
<organism evidence="1 2">
    <name type="scientific">Hypoxylon rubiginosum</name>
    <dbReference type="NCBI Taxonomy" id="110542"/>
    <lineage>
        <taxon>Eukaryota</taxon>
        <taxon>Fungi</taxon>
        <taxon>Dikarya</taxon>
        <taxon>Ascomycota</taxon>
        <taxon>Pezizomycotina</taxon>
        <taxon>Sordariomycetes</taxon>
        <taxon>Xylariomycetidae</taxon>
        <taxon>Xylariales</taxon>
        <taxon>Hypoxylaceae</taxon>
        <taxon>Hypoxylon</taxon>
    </lineage>
</organism>
<dbReference type="Proteomes" id="UP001497680">
    <property type="component" value="Unassembled WGS sequence"/>
</dbReference>
<accession>A0ACC0D7I8</accession>
<protein>
    <submittedName>
        <fullName evidence="1">Uncharacterized protein</fullName>
    </submittedName>
</protein>
<evidence type="ECO:0000313" key="2">
    <source>
        <dbReference type="Proteomes" id="UP001497680"/>
    </source>
</evidence>
<comment type="caution">
    <text evidence="1">The sequence shown here is derived from an EMBL/GenBank/DDBJ whole genome shotgun (WGS) entry which is preliminary data.</text>
</comment>
<sequence>MIKISLTEKTQVEEPLLVGGTYSPHRQVLRLFIQFLVRWILTAAICGAFTVVLKQYDKQVYMQDGNTHVYNSVTAGLTICLSLNLDSSLNSFAAALKWVILAGKPFRPKVFDLILAFDSSKLNPIKLLWRGRSWRLRVICVVWLFIAIAAQIGTALIGLTYSVVPLSPDSTDFPTPRGNGTTASFTQIGAYDGYADPTPFPTQPEDSVFNLTVQRSNAFAYGVGAINSGIYIYDGPEDLAFHSAAYNETSMSYTSPIANFPAWGRNSLTSWNVIGRAVENWASCSDSFIPEVDSDEDTTTVTFSGYNGTQTLTISQSPLDYMTYISDTALSCGPRCTQLYVVLNTTEATEMFVCNSTVYLMYDYESGKYIYNGSLSMPDTQARILAGGIGWGDVNVDGTLDDRTLPDRFQASSFPNGSYWAPWYWPDSTFVSDFFVAHFAAAAIGVIDQYGISNNYTNLLLPGVASQLDVKWTYSVLVFALIPSLQALLALLTLFVIYRTKVPIHEDSPLAIATLLKHVVSHISTESLPSGSRIAKNMEHQLIYARSLTDEDKYEIRVTSNEGGY</sequence>
<keyword evidence="2" id="KW-1185">Reference proteome</keyword>
<dbReference type="EMBL" id="MU394301">
    <property type="protein sequence ID" value="KAI6088475.1"/>
    <property type="molecule type" value="Genomic_DNA"/>
</dbReference>